<accession>A0A2A2LMT3</accession>
<dbReference type="GO" id="GO:0016020">
    <property type="term" value="C:membrane"/>
    <property type="evidence" value="ECO:0007669"/>
    <property type="project" value="UniProtKB-SubCell"/>
</dbReference>
<dbReference type="STRING" id="2018661.A0A2A2LMT3"/>
<keyword evidence="6 14" id="KW-1133">Transmembrane helix</keyword>
<keyword evidence="5 13" id="KW-0812">Transmembrane</keyword>
<comment type="subcellular location">
    <subcellularLocation>
        <location evidence="1">Membrane</location>
        <topology evidence="1">Multi-pass membrane protein</topology>
    </subcellularLocation>
</comment>
<evidence type="ECO:0000256" key="6">
    <source>
        <dbReference type="ARBA" id="ARBA00022989"/>
    </source>
</evidence>
<evidence type="ECO:0000256" key="4">
    <source>
        <dbReference type="ARBA" id="ARBA00022461"/>
    </source>
</evidence>
<comment type="caution">
    <text evidence="15">The sequence shown here is derived from an EMBL/GenBank/DDBJ whole genome shotgun (WGS) entry which is preliminary data.</text>
</comment>
<dbReference type="InterPro" id="IPR001873">
    <property type="entry name" value="ENaC"/>
</dbReference>
<protein>
    <submittedName>
        <fullName evidence="15">Uncharacterized protein</fullName>
    </submittedName>
</protein>
<gene>
    <name evidence="15" type="ORF">WR25_15940</name>
</gene>
<evidence type="ECO:0000256" key="5">
    <source>
        <dbReference type="ARBA" id="ARBA00022692"/>
    </source>
</evidence>
<evidence type="ECO:0000256" key="11">
    <source>
        <dbReference type="ARBA" id="ARBA00023201"/>
    </source>
</evidence>
<dbReference type="AlphaFoldDB" id="A0A2A2LMT3"/>
<evidence type="ECO:0000256" key="2">
    <source>
        <dbReference type="ARBA" id="ARBA00007193"/>
    </source>
</evidence>
<evidence type="ECO:0000313" key="16">
    <source>
        <dbReference type="Proteomes" id="UP000218231"/>
    </source>
</evidence>
<keyword evidence="7" id="KW-0915">Sodium</keyword>
<dbReference type="EMBL" id="LIAE01006567">
    <property type="protein sequence ID" value="PAV87439.1"/>
    <property type="molecule type" value="Genomic_DNA"/>
</dbReference>
<dbReference type="Proteomes" id="UP000218231">
    <property type="component" value="Unassembled WGS sequence"/>
</dbReference>
<keyword evidence="16" id="KW-1185">Reference proteome</keyword>
<keyword evidence="11 13" id="KW-0739">Sodium transport</keyword>
<keyword evidence="8 13" id="KW-0406">Ion transport</keyword>
<keyword evidence="3 13" id="KW-0813">Transport</keyword>
<evidence type="ECO:0000256" key="14">
    <source>
        <dbReference type="SAM" id="Phobius"/>
    </source>
</evidence>
<keyword evidence="4 13" id="KW-0894">Sodium channel</keyword>
<evidence type="ECO:0000256" key="1">
    <source>
        <dbReference type="ARBA" id="ARBA00004141"/>
    </source>
</evidence>
<evidence type="ECO:0000313" key="15">
    <source>
        <dbReference type="EMBL" id="PAV87439.1"/>
    </source>
</evidence>
<dbReference type="Pfam" id="PF00858">
    <property type="entry name" value="ASC"/>
    <property type="match status" value="1"/>
</dbReference>
<evidence type="ECO:0000256" key="7">
    <source>
        <dbReference type="ARBA" id="ARBA00023053"/>
    </source>
</evidence>
<evidence type="ECO:0000256" key="3">
    <source>
        <dbReference type="ARBA" id="ARBA00022448"/>
    </source>
</evidence>
<keyword evidence="10" id="KW-0325">Glycoprotein</keyword>
<dbReference type="GO" id="GO:0005272">
    <property type="term" value="F:sodium channel activity"/>
    <property type="evidence" value="ECO:0007669"/>
    <property type="project" value="UniProtKB-KW"/>
</dbReference>
<keyword evidence="12 13" id="KW-0407">Ion channel</keyword>
<proteinExistence type="inferred from homology"/>
<comment type="similarity">
    <text evidence="2 13">Belongs to the amiloride-sensitive sodium channel (TC 1.A.6) family.</text>
</comment>
<evidence type="ECO:0000256" key="13">
    <source>
        <dbReference type="RuleBase" id="RU000679"/>
    </source>
</evidence>
<name>A0A2A2LMT3_9BILA</name>
<evidence type="ECO:0000256" key="9">
    <source>
        <dbReference type="ARBA" id="ARBA00023136"/>
    </source>
</evidence>
<organism evidence="15 16">
    <name type="scientific">Diploscapter pachys</name>
    <dbReference type="NCBI Taxonomy" id="2018661"/>
    <lineage>
        <taxon>Eukaryota</taxon>
        <taxon>Metazoa</taxon>
        <taxon>Ecdysozoa</taxon>
        <taxon>Nematoda</taxon>
        <taxon>Chromadorea</taxon>
        <taxon>Rhabditida</taxon>
        <taxon>Rhabditina</taxon>
        <taxon>Rhabditomorpha</taxon>
        <taxon>Rhabditoidea</taxon>
        <taxon>Rhabditidae</taxon>
        <taxon>Diploscapter</taxon>
    </lineage>
</organism>
<evidence type="ECO:0000256" key="8">
    <source>
        <dbReference type="ARBA" id="ARBA00023065"/>
    </source>
</evidence>
<evidence type="ECO:0000256" key="12">
    <source>
        <dbReference type="ARBA" id="ARBA00023303"/>
    </source>
</evidence>
<dbReference type="Gene3D" id="1.10.287.770">
    <property type="entry name" value="YojJ-like"/>
    <property type="match status" value="1"/>
</dbReference>
<sequence>MRVTTMRKEGGRVPEKNQCGTVGRVTLKCADSDNVAACKEEYDEKVTVEIRLPKVDYYIYSEIEAMTFNRFVSYLGGLLGILSGIQVITFIEFFVLFWRLFLVAVTNKAYV</sequence>
<reference evidence="15 16" key="1">
    <citation type="journal article" date="2017" name="Curr. Biol.">
        <title>Genome architecture and evolution of a unichromosomal asexual nematode.</title>
        <authorList>
            <person name="Fradin H."/>
            <person name="Zegar C."/>
            <person name="Gutwein M."/>
            <person name="Lucas J."/>
            <person name="Kovtun M."/>
            <person name="Corcoran D."/>
            <person name="Baugh L.R."/>
            <person name="Kiontke K."/>
            <person name="Gunsalus K."/>
            <person name="Fitch D.H."/>
            <person name="Piano F."/>
        </authorList>
    </citation>
    <scope>NUCLEOTIDE SEQUENCE [LARGE SCALE GENOMIC DNA]</scope>
    <source>
        <strain evidence="15">PF1309</strain>
    </source>
</reference>
<feature type="transmembrane region" description="Helical" evidence="14">
    <location>
        <begin position="71"/>
        <end position="98"/>
    </location>
</feature>
<keyword evidence="9 14" id="KW-0472">Membrane</keyword>
<evidence type="ECO:0000256" key="10">
    <source>
        <dbReference type="ARBA" id="ARBA00023180"/>
    </source>
</evidence>